<dbReference type="STRING" id="15368.A0A0Q3KEQ8"/>
<reference evidence="3" key="3">
    <citation type="submission" date="2018-08" db="UniProtKB">
        <authorList>
            <consortium name="EnsemblPlants"/>
        </authorList>
    </citation>
    <scope>IDENTIFICATION</scope>
    <source>
        <strain evidence="3">cv. Bd21</strain>
    </source>
</reference>
<feature type="region of interest" description="Disordered" evidence="1">
    <location>
        <begin position="500"/>
        <end position="527"/>
    </location>
</feature>
<dbReference type="EnsemblPlants" id="KQK09449">
    <property type="protein sequence ID" value="KQK09449"/>
    <property type="gene ID" value="BRADI_2g48355v3"/>
</dbReference>
<protein>
    <recommendedName>
        <fullName evidence="5">Btz domain-containing protein</fullName>
    </recommendedName>
</protein>
<feature type="compositionally biased region" description="Polar residues" evidence="1">
    <location>
        <begin position="281"/>
        <end position="290"/>
    </location>
</feature>
<keyword evidence="4" id="KW-1185">Reference proteome</keyword>
<dbReference type="GO" id="GO:0003729">
    <property type="term" value="F:mRNA binding"/>
    <property type="evidence" value="ECO:0000318"/>
    <property type="project" value="GO_Central"/>
</dbReference>
<dbReference type="Proteomes" id="UP000008810">
    <property type="component" value="Chromosome 2"/>
</dbReference>
<reference evidence="2 3" key="1">
    <citation type="journal article" date="2010" name="Nature">
        <title>Genome sequencing and analysis of the model grass Brachypodium distachyon.</title>
        <authorList>
            <consortium name="International Brachypodium Initiative"/>
        </authorList>
    </citation>
    <scope>NUCLEOTIDE SEQUENCE [LARGE SCALE GENOMIC DNA]</scope>
    <source>
        <strain evidence="2 3">Bd21</strain>
    </source>
</reference>
<dbReference type="EMBL" id="CM000881">
    <property type="protein sequence ID" value="KQK09449.2"/>
    <property type="molecule type" value="Genomic_DNA"/>
</dbReference>
<accession>A0A0Q3KEQ8</accession>
<dbReference type="GO" id="GO:0006397">
    <property type="term" value="P:mRNA processing"/>
    <property type="evidence" value="ECO:0007669"/>
    <property type="project" value="InterPro"/>
</dbReference>
<dbReference type="PANTHER" id="PTHR46837">
    <property type="entry name" value="PROTEIN MLN51 HOMOLOG"/>
    <property type="match status" value="1"/>
</dbReference>
<evidence type="ECO:0000313" key="3">
    <source>
        <dbReference type="EnsemblPlants" id="KQK09449"/>
    </source>
</evidence>
<dbReference type="Gramene" id="KQK09449">
    <property type="protein sequence ID" value="KQK09449"/>
    <property type="gene ID" value="BRADI_2g48355v3"/>
</dbReference>
<dbReference type="PANTHER" id="PTHR46837:SF7">
    <property type="entry name" value="BTZ DOMAIN-CONTAINING PROTEIN"/>
    <property type="match status" value="1"/>
</dbReference>
<dbReference type="OrthoDB" id="657902at2759"/>
<feature type="region of interest" description="Disordered" evidence="1">
    <location>
        <begin position="277"/>
        <end position="327"/>
    </location>
</feature>
<name>A0A0Q3KEQ8_BRADI</name>
<gene>
    <name evidence="2" type="ORF">BRADI_2g48355v3</name>
</gene>
<feature type="compositionally biased region" description="Basic and acidic residues" evidence="1">
    <location>
        <begin position="518"/>
        <end position="527"/>
    </location>
</feature>
<feature type="region of interest" description="Disordered" evidence="1">
    <location>
        <begin position="1"/>
        <end position="69"/>
    </location>
</feature>
<dbReference type="InParanoid" id="A0A0Q3KEQ8"/>
<sequence>MAEKEKAAAEAEEEYASDVDDAPLPAEEDGGGGGAGSPLPSRVVGSDFDSDRQGGAEVYDEDEGSEEREVVHKEFDAAGCGGGEAKEVAEFFSGQKLWYPKDDRVWMHDRFDEISIHNVQHDNNYRNVPRRFQSYYDDKNFSNARRESRIHHCNSKDYNGAPNVYRGKPSRPYQSHWNNTSDVSSVHNGTYYRSQNEDARRHEQEFPRRQELPFIQRRKVRPDIFSKLFSSSVRMAHSSMKPQSRPISRVKGLFPFSRHRNVVDSLTTVYKEGMHRHGLHSSLSTSNHSDQYSKSRDQGRGLKINEPTKNKPSSTSQATRSYTESNHAICQQRSIQQPLLSTPRASTQIFHQTISSTDKIESDPQTTETIPTEDEETSPPPGSNNYVAPCVVIGKNDKEERVNASFFHGGGLVLGVSGAIGLALGDQGFACTPAVLPVVQFSGQRQHLRGPHNPFPSHGMALPGTLIHHPGGNSEISQMIWLPILTAATGALGATFSPHLDSYDPQPSELPSSSVSPRLDHSQCRTDSKKNLAGFGISSISL</sequence>
<evidence type="ECO:0000313" key="4">
    <source>
        <dbReference type="Proteomes" id="UP000008810"/>
    </source>
</evidence>
<feature type="compositionally biased region" description="Acidic residues" evidence="1">
    <location>
        <begin position="10"/>
        <end position="30"/>
    </location>
</feature>
<evidence type="ECO:0008006" key="5">
    <source>
        <dbReference type="Google" id="ProtNLM"/>
    </source>
</evidence>
<dbReference type="InterPro" id="IPR044796">
    <property type="entry name" value="MLN51_plant"/>
</dbReference>
<feature type="region of interest" description="Disordered" evidence="1">
    <location>
        <begin position="353"/>
        <end position="386"/>
    </location>
</feature>
<evidence type="ECO:0000256" key="1">
    <source>
        <dbReference type="SAM" id="MobiDB-lite"/>
    </source>
</evidence>
<feature type="compositionally biased region" description="Basic and acidic residues" evidence="1">
    <location>
        <begin position="291"/>
        <end position="300"/>
    </location>
</feature>
<evidence type="ECO:0000313" key="2">
    <source>
        <dbReference type="EMBL" id="KQK09449.2"/>
    </source>
</evidence>
<feature type="compositionally biased region" description="Polar residues" evidence="1">
    <location>
        <begin position="310"/>
        <end position="327"/>
    </location>
</feature>
<dbReference type="AlphaFoldDB" id="A0A0Q3KEQ8"/>
<proteinExistence type="predicted"/>
<organism evidence="2">
    <name type="scientific">Brachypodium distachyon</name>
    <name type="common">Purple false brome</name>
    <name type="synonym">Trachynia distachya</name>
    <dbReference type="NCBI Taxonomy" id="15368"/>
    <lineage>
        <taxon>Eukaryota</taxon>
        <taxon>Viridiplantae</taxon>
        <taxon>Streptophyta</taxon>
        <taxon>Embryophyta</taxon>
        <taxon>Tracheophyta</taxon>
        <taxon>Spermatophyta</taxon>
        <taxon>Magnoliopsida</taxon>
        <taxon>Liliopsida</taxon>
        <taxon>Poales</taxon>
        <taxon>Poaceae</taxon>
        <taxon>BOP clade</taxon>
        <taxon>Pooideae</taxon>
        <taxon>Stipodae</taxon>
        <taxon>Brachypodieae</taxon>
        <taxon>Brachypodium</taxon>
    </lineage>
</organism>
<dbReference type="GO" id="GO:0035145">
    <property type="term" value="C:exon-exon junction complex"/>
    <property type="evidence" value="ECO:0007669"/>
    <property type="project" value="InterPro"/>
</dbReference>
<reference evidence="2" key="2">
    <citation type="submission" date="2017-06" db="EMBL/GenBank/DDBJ databases">
        <title>WGS assembly of Brachypodium distachyon.</title>
        <authorList>
            <consortium name="The International Brachypodium Initiative"/>
            <person name="Lucas S."/>
            <person name="Harmon-Smith M."/>
            <person name="Lail K."/>
            <person name="Tice H."/>
            <person name="Grimwood J."/>
            <person name="Bruce D."/>
            <person name="Barry K."/>
            <person name="Shu S."/>
            <person name="Lindquist E."/>
            <person name="Wang M."/>
            <person name="Pitluck S."/>
            <person name="Vogel J.P."/>
            <person name="Garvin D.F."/>
            <person name="Mockler T.C."/>
            <person name="Schmutz J."/>
            <person name="Rokhsar D."/>
            <person name="Bevan M.W."/>
        </authorList>
    </citation>
    <scope>NUCLEOTIDE SEQUENCE</scope>
    <source>
        <strain evidence="2">Bd21</strain>
    </source>
</reference>